<dbReference type="GO" id="GO:0042073">
    <property type="term" value="P:intraciliary transport"/>
    <property type="evidence" value="ECO:0007669"/>
    <property type="project" value="TreeGrafter"/>
</dbReference>
<evidence type="ECO:0000256" key="1">
    <source>
        <dbReference type="ARBA" id="ARBA00004496"/>
    </source>
</evidence>
<keyword evidence="3 5" id="KW-0853">WD repeat</keyword>
<dbReference type="STRING" id="32264.T1KJD3"/>
<dbReference type="Gene3D" id="2.130.10.10">
    <property type="entry name" value="YVTN repeat-like/Quinoprotein amine dehydrogenase"/>
    <property type="match status" value="1"/>
</dbReference>
<dbReference type="InterPro" id="IPR050687">
    <property type="entry name" value="Dynein_IC"/>
</dbReference>
<dbReference type="SMART" id="SM00320">
    <property type="entry name" value="WD40"/>
    <property type="match status" value="3"/>
</dbReference>
<name>T1KJD3_TETUR</name>
<dbReference type="GO" id="GO:0005868">
    <property type="term" value="C:cytoplasmic dynein complex"/>
    <property type="evidence" value="ECO:0007669"/>
    <property type="project" value="TreeGrafter"/>
</dbReference>
<proteinExistence type="predicted"/>
<keyword evidence="4" id="KW-0677">Repeat</keyword>
<comment type="subcellular location">
    <subcellularLocation>
        <location evidence="1">Cytoplasm</location>
    </subcellularLocation>
</comment>
<dbReference type="GO" id="GO:0045504">
    <property type="term" value="F:dynein heavy chain binding"/>
    <property type="evidence" value="ECO:0007669"/>
    <property type="project" value="TreeGrafter"/>
</dbReference>
<evidence type="ECO:0000313" key="7">
    <source>
        <dbReference type="Proteomes" id="UP000015104"/>
    </source>
</evidence>
<dbReference type="AlphaFoldDB" id="T1KJD3"/>
<reference evidence="7" key="1">
    <citation type="submission" date="2011-08" db="EMBL/GenBank/DDBJ databases">
        <authorList>
            <person name="Rombauts S."/>
        </authorList>
    </citation>
    <scope>NUCLEOTIDE SEQUENCE</scope>
    <source>
        <strain evidence="7">London</strain>
    </source>
</reference>
<dbReference type="EMBL" id="CAEY01000119">
    <property type="status" value="NOT_ANNOTATED_CDS"/>
    <property type="molecule type" value="Genomic_DNA"/>
</dbReference>
<keyword evidence="7" id="KW-1185">Reference proteome</keyword>
<evidence type="ECO:0000256" key="2">
    <source>
        <dbReference type="ARBA" id="ARBA00022490"/>
    </source>
</evidence>
<reference evidence="6" key="2">
    <citation type="submission" date="2015-06" db="UniProtKB">
        <authorList>
            <consortium name="EnsemblMetazoa"/>
        </authorList>
    </citation>
    <scope>IDENTIFICATION</scope>
</reference>
<dbReference type="eggNOG" id="KOG1587">
    <property type="taxonomic scope" value="Eukaryota"/>
</dbReference>
<evidence type="ECO:0000313" key="6">
    <source>
        <dbReference type="EnsemblMetazoa" id="tetur12g04641.1"/>
    </source>
</evidence>
<dbReference type="PROSITE" id="PS50294">
    <property type="entry name" value="WD_REPEATS_REGION"/>
    <property type="match status" value="1"/>
</dbReference>
<organism evidence="6 7">
    <name type="scientific">Tetranychus urticae</name>
    <name type="common">Two-spotted spider mite</name>
    <dbReference type="NCBI Taxonomy" id="32264"/>
    <lineage>
        <taxon>Eukaryota</taxon>
        <taxon>Metazoa</taxon>
        <taxon>Ecdysozoa</taxon>
        <taxon>Arthropoda</taxon>
        <taxon>Chelicerata</taxon>
        <taxon>Arachnida</taxon>
        <taxon>Acari</taxon>
        <taxon>Acariformes</taxon>
        <taxon>Trombidiformes</taxon>
        <taxon>Prostigmata</taxon>
        <taxon>Eleutherengona</taxon>
        <taxon>Raphignathae</taxon>
        <taxon>Tetranychoidea</taxon>
        <taxon>Tetranychidae</taxon>
        <taxon>Tetranychus</taxon>
    </lineage>
</organism>
<keyword evidence="2" id="KW-0963">Cytoplasm</keyword>
<dbReference type="PANTHER" id="PTHR12442:SF26">
    <property type="entry name" value="CYTOPLASMIC DYNEIN 2 INTERMEDIATE CHAIN 2"/>
    <property type="match status" value="1"/>
</dbReference>
<dbReference type="PANTHER" id="PTHR12442">
    <property type="entry name" value="DYNEIN INTERMEDIATE CHAIN"/>
    <property type="match status" value="1"/>
</dbReference>
<dbReference type="InterPro" id="IPR036322">
    <property type="entry name" value="WD40_repeat_dom_sf"/>
</dbReference>
<feature type="repeat" description="WD" evidence="5">
    <location>
        <begin position="377"/>
        <end position="419"/>
    </location>
</feature>
<dbReference type="InterPro" id="IPR001680">
    <property type="entry name" value="WD40_rpt"/>
</dbReference>
<dbReference type="GO" id="GO:0097014">
    <property type="term" value="C:ciliary plasm"/>
    <property type="evidence" value="ECO:0007669"/>
    <property type="project" value="TreeGrafter"/>
</dbReference>
<dbReference type="Proteomes" id="UP000015104">
    <property type="component" value="Unassembled WGS sequence"/>
</dbReference>
<dbReference type="PROSITE" id="PS50082">
    <property type="entry name" value="WD_REPEATS_2"/>
    <property type="match status" value="1"/>
</dbReference>
<evidence type="ECO:0000256" key="3">
    <source>
        <dbReference type="ARBA" id="ARBA00022574"/>
    </source>
</evidence>
<dbReference type="HOGENOM" id="CLU_031167_0_0_1"/>
<sequence>MEYNEDDQITRKDNQCQTDDIKMIEVSTQQPCCTSLSTQTLHDIYGKPISSINNQSKQPTIDFTRLSRFLQRSTALIQHEIRESCQFEQLSSSWLNYWNGASGKGIHCERRLTSKILDSLLSGTKSGSGDHQYISGITWNAPQTTLAVVYKAKIHSGWCTHKTFLLLWNLYSHKGDYAKPLYCCEVDNCVTCLIAHPYRGSFYILGCYNGSLLVIDTRLLDTATDLSDLPVFASSPHRGDLHQDSIIGMHWLKLDNKRQWLENEDSYLVSFSSEGLIIRWKLESKSKLLIALDLYNIILTDLPKSMGLRDTLGSHFKGVPITSFTWESESDSGFIIGCEAGGIFRCSLNGELREEAPDDPLRPTDWLPLKNPIVMAYVPHRAIVTNVDFSPNLRNIFISTGKDNELRVWDVFQSKPLFVVHCDVNIVSTIWLFARPVIFTIQEDGFICIYSITNKAKPKSIHRFSLEERKPAQYIWSNYLARDDQLAISDQDNAIHLYSIIFQLSHNTMSIKCQIVHILSDDSREFSNLLT</sequence>
<dbReference type="InterPro" id="IPR015943">
    <property type="entry name" value="WD40/YVTN_repeat-like_dom_sf"/>
</dbReference>
<dbReference type="SUPFAM" id="SSF50978">
    <property type="entry name" value="WD40 repeat-like"/>
    <property type="match status" value="1"/>
</dbReference>
<accession>T1KJD3</accession>
<dbReference type="GO" id="GO:0045503">
    <property type="term" value="F:dynein light chain binding"/>
    <property type="evidence" value="ECO:0007669"/>
    <property type="project" value="TreeGrafter"/>
</dbReference>
<evidence type="ECO:0000256" key="4">
    <source>
        <dbReference type="ARBA" id="ARBA00022737"/>
    </source>
</evidence>
<protein>
    <submittedName>
        <fullName evidence="6">Uncharacterized protein</fullName>
    </submittedName>
</protein>
<dbReference type="EnsemblMetazoa" id="tetur12g04641.1">
    <property type="protein sequence ID" value="tetur12g04641.1"/>
    <property type="gene ID" value="tetur12g04641"/>
</dbReference>
<evidence type="ECO:0000256" key="5">
    <source>
        <dbReference type="PROSITE-ProRule" id="PRU00221"/>
    </source>
</evidence>